<dbReference type="Gene3D" id="3.30.560.10">
    <property type="entry name" value="Glucose Oxidase, domain 3"/>
    <property type="match status" value="1"/>
</dbReference>
<dbReference type="GO" id="GO:0044550">
    <property type="term" value="P:secondary metabolite biosynthetic process"/>
    <property type="evidence" value="ECO:0007669"/>
    <property type="project" value="TreeGrafter"/>
</dbReference>
<dbReference type="Proteomes" id="UP000293823">
    <property type="component" value="Unassembled WGS sequence"/>
</dbReference>
<dbReference type="GO" id="GO:0050660">
    <property type="term" value="F:flavin adenine dinucleotide binding"/>
    <property type="evidence" value="ECO:0007669"/>
    <property type="project" value="InterPro"/>
</dbReference>
<dbReference type="InterPro" id="IPR012132">
    <property type="entry name" value="GMC_OxRdtase"/>
</dbReference>
<evidence type="ECO:0000259" key="6">
    <source>
        <dbReference type="Pfam" id="PF00732"/>
    </source>
</evidence>
<evidence type="ECO:0000256" key="2">
    <source>
        <dbReference type="ARBA" id="ARBA00023180"/>
    </source>
</evidence>
<dbReference type="InterPro" id="IPR000172">
    <property type="entry name" value="GMC_OxRdtase_N"/>
</dbReference>
<feature type="binding site" evidence="4">
    <location>
        <position position="290"/>
    </location>
    <ligand>
        <name>FAD</name>
        <dbReference type="ChEBI" id="CHEBI:57692"/>
    </ligand>
</feature>
<dbReference type="Gene3D" id="3.50.50.60">
    <property type="entry name" value="FAD/NAD(P)-binding domain"/>
    <property type="match status" value="1"/>
</dbReference>
<reference evidence="9" key="1">
    <citation type="journal article" date="2019" name="bioRxiv">
        <title>Genomics, evolutionary history and diagnostics of the Alternaria alternata species group including apple and Asian pear pathotypes.</title>
        <authorList>
            <person name="Armitage A.D."/>
            <person name="Cockerton H.M."/>
            <person name="Sreenivasaprasad S."/>
            <person name="Woodhall J.W."/>
            <person name="Lane C.R."/>
            <person name="Harrison R.J."/>
            <person name="Clarkson J.P."/>
        </authorList>
    </citation>
    <scope>NUCLEOTIDE SEQUENCE [LARGE SCALE GENOMIC DNA]</scope>
    <source>
        <strain evidence="9">RGR 97.0016</strain>
    </source>
</reference>
<evidence type="ECO:0000256" key="3">
    <source>
        <dbReference type="PIRSR" id="PIRSR000137-1"/>
    </source>
</evidence>
<dbReference type="SUPFAM" id="SSF51905">
    <property type="entry name" value="FAD/NAD(P)-binding domain"/>
    <property type="match status" value="1"/>
</dbReference>
<feature type="active site" description="Proton acceptor" evidence="3">
    <location>
        <position position="600"/>
    </location>
</feature>
<comment type="similarity">
    <text evidence="1">Belongs to the GMC oxidoreductase family.</text>
</comment>
<dbReference type="PANTHER" id="PTHR11552">
    <property type="entry name" value="GLUCOSE-METHANOL-CHOLINE GMC OXIDOREDUCTASE"/>
    <property type="match status" value="1"/>
</dbReference>
<evidence type="ECO:0000256" key="1">
    <source>
        <dbReference type="ARBA" id="ARBA00010790"/>
    </source>
</evidence>
<organism evidence="8 9">
    <name type="scientific">Alternaria arborescens</name>
    <dbReference type="NCBI Taxonomy" id="156630"/>
    <lineage>
        <taxon>Eukaryota</taxon>
        <taxon>Fungi</taxon>
        <taxon>Dikarya</taxon>
        <taxon>Ascomycota</taxon>
        <taxon>Pezizomycotina</taxon>
        <taxon>Dothideomycetes</taxon>
        <taxon>Pleosporomycetidae</taxon>
        <taxon>Pleosporales</taxon>
        <taxon>Pleosporineae</taxon>
        <taxon>Pleosporaceae</taxon>
        <taxon>Alternaria</taxon>
        <taxon>Alternaria sect. Alternaria</taxon>
    </lineage>
</organism>
<dbReference type="EMBL" id="PEJP01000020">
    <property type="protein sequence ID" value="RYO64698.1"/>
    <property type="molecule type" value="Genomic_DNA"/>
</dbReference>
<keyword evidence="4" id="KW-0285">Flavoprotein</keyword>
<keyword evidence="4" id="KW-0274">FAD</keyword>
<dbReference type="GO" id="GO:0016614">
    <property type="term" value="F:oxidoreductase activity, acting on CH-OH group of donors"/>
    <property type="evidence" value="ECO:0007669"/>
    <property type="project" value="InterPro"/>
</dbReference>
<keyword evidence="5" id="KW-0732">Signal</keyword>
<comment type="cofactor">
    <cofactor evidence="4">
        <name>FAD</name>
        <dbReference type="ChEBI" id="CHEBI:57692"/>
    </cofactor>
</comment>
<dbReference type="SUPFAM" id="SSF54373">
    <property type="entry name" value="FAD-linked reductases, C-terminal domain"/>
    <property type="match status" value="1"/>
</dbReference>
<proteinExistence type="inferred from homology"/>
<dbReference type="Pfam" id="PF00732">
    <property type="entry name" value="GMC_oxred_N"/>
    <property type="match status" value="1"/>
</dbReference>
<dbReference type="Pfam" id="PF05199">
    <property type="entry name" value="GMC_oxred_C"/>
    <property type="match status" value="1"/>
</dbReference>
<dbReference type="InterPro" id="IPR036188">
    <property type="entry name" value="FAD/NAD-bd_sf"/>
</dbReference>
<feature type="chain" id="PRO_5020202877" evidence="5">
    <location>
        <begin position="18"/>
        <end position="623"/>
    </location>
</feature>
<evidence type="ECO:0000313" key="9">
    <source>
        <dbReference type="Proteomes" id="UP000293823"/>
    </source>
</evidence>
<feature type="domain" description="Glucose-methanol-choline oxidoreductase C-terminal" evidence="7">
    <location>
        <begin position="477"/>
        <end position="609"/>
    </location>
</feature>
<dbReference type="AlphaFoldDB" id="A0A4V1X5Z4"/>
<protein>
    <submittedName>
        <fullName evidence="8">Versicolorin B synthase</fullName>
    </submittedName>
</protein>
<evidence type="ECO:0000256" key="4">
    <source>
        <dbReference type="PIRSR" id="PIRSR000137-2"/>
    </source>
</evidence>
<dbReference type="InterPro" id="IPR007867">
    <property type="entry name" value="GMC_OxRtase_C"/>
</dbReference>
<feature type="signal peptide" evidence="5">
    <location>
        <begin position="1"/>
        <end position="17"/>
    </location>
</feature>
<keyword evidence="2" id="KW-0325">Glycoprotein</keyword>
<evidence type="ECO:0000313" key="8">
    <source>
        <dbReference type="EMBL" id="RYO64698.1"/>
    </source>
</evidence>
<sequence>MRVSAAAVSLLATLASASLDSPSLLQQFYAPGRLLGNSFGNPGINATYDYVVVGAGLAGALTASRIAEALPNMTVAVIEAGSFYEISNGNYSQIPYYSTMYVGPDPEDYQPLIDWGIFTEPIPGANGRRFHYAQGKALGGSSARNQEIYHRATKGWYESIANITGDSAYLWDNMFPFMKKSFSFTPPDVRFRAENASNINFTLSAFDIPGGPVHLSFPKYAQPIASYGAEGYAAAGMNAANGFLDGNLLGYGYWPFTLRPEDSTRSSTESAFLSHTAAATSLKIYQSCMVRNILFDESKRAMGVNVTAGGMKPFIVHARKEVIVSSGFIHSPQLLMVSGIGPREALERHNITVMSELNGVGQNLRDTPAIGGVVHHTNVPGRSAWERESSSFDAAVERYLTNGSGPLSSPASDFAAWERMPEQFTTNMSRSTLEFLRDLPSDWPNVEYVLQAAERILSSAQTASDTGVIGTILTSTTSAGNVTIQSADNAVAPVVYIGWLDSIEDQELAVAAYRRARTIAASISAFGDEIAPGANVTTDAQILHYIRTKGMGAIHHGAATCAMGRNASNGAVVDSKARVFGVSGLRVVDASSLPFSAPGHTQGVTYAHAEKLAQDIINAVNDV</sequence>
<accession>A0A4V1X5Z4</accession>
<keyword evidence="9" id="KW-1185">Reference proteome</keyword>
<comment type="caution">
    <text evidence="8">The sequence shown here is derived from an EMBL/GenBank/DDBJ whole genome shotgun (WGS) entry which is preliminary data.</text>
</comment>
<evidence type="ECO:0000259" key="7">
    <source>
        <dbReference type="Pfam" id="PF05199"/>
    </source>
</evidence>
<dbReference type="PANTHER" id="PTHR11552:SF138">
    <property type="entry name" value="DEHYDROGENASE PKFF-RELATED"/>
    <property type="match status" value="1"/>
</dbReference>
<dbReference type="PIRSF" id="PIRSF000137">
    <property type="entry name" value="Alcohol_oxidase"/>
    <property type="match status" value="1"/>
</dbReference>
<gene>
    <name evidence="8" type="ORF">AA0113_g5775</name>
</gene>
<feature type="domain" description="Glucose-methanol-choline oxidoreductase N-terminal" evidence="6">
    <location>
        <begin position="48"/>
        <end position="368"/>
    </location>
</feature>
<evidence type="ECO:0000256" key="5">
    <source>
        <dbReference type="SAM" id="SignalP"/>
    </source>
</evidence>
<feature type="active site" description="Proton donor" evidence="3">
    <location>
        <position position="556"/>
    </location>
</feature>
<name>A0A4V1X5Z4_9PLEO</name>
<dbReference type="OrthoDB" id="269227at2759"/>